<evidence type="ECO:0000313" key="1">
    <source>
        <dbReference type="EMBL" id="VYS77197.1"/>
    </source>
</evidence>
<name>A0A6N2R8N6_9FIRM</name>
<sequence length="210" mass="24150">MIFHFVKQSGLKSFAQECVVKVFDNAPKAIIRETAFGKETMDMRIPFKWSSKGVKYANETGDEVYAFVEFMKQFQNNTSYSLKQAVEKGTVIKEKLSQVFIKGEDKMPVVAMDEFKSHFRGAVNAVFIAAGRAKFRVTAESNEFKFTAMRASIHGTTIGRIPAVNHLLNVFHNNRARMECIFNFFVMIPKNFLKYIHKIIMKENVLKRNL</sequence>
<reference evidence="1" key="1">
    <citation type="submission" date="2019-11" db="EMBL/GenBank/DDBJ databases">
        <authorList>
            <person name="Feng L."/>
        </authorList>
    </citation>
    <scope>NUCLEOTIDE SEQUENCE</scope>
    <source>
        <strain evidence="1">BgluceraseaLFYP119</strain>
    </source>
</reference>
<gene>
    <name evidence="1" type="ORF">BGLFYP119_00548</name>
</gene>
<proteinExistence type="predicted"/>
<accession>A0A6N2R8N6</accession>
<dbReference type="EMBL" id="CACRST010000006">
    <property type="protein sequence ID" value="VYS77197.1"/>
    <property type="molecule type" value="Genomic_DNA"/>
</dbReference>
<organism evidence="1">
    <name type="scientific">Blautia glucerasea</name>
    <dbReference type="NCBI Taxonomy" id="536633"/>
    <lineage>
        <taxon>Bacteria</taxon>
        <taxon>Bacillati</taxon>
        <taxon>Bacillota</taxon>
        <taxon>Clostridia</taxon>
        <taxon>Lachnospirales</taxon>
        <taxon>Lachnospiraceae</taxon>
        <taxon>Blautia</taxon>
    </lineage>
</organism>
<protein>
    <submittedName>
        <fullName evidence="1">Uncharacterized protein</fullName>
    </submittedName>
</protein>
<dbReference type="AlphaFoldDB" id="A0A6N2R8N6"/>